<dbReference type="OrthoDB" id="615426at2759"/>
<dbReference type="PROSITE" id="PS50972">
    <property type="entry name" value="PTERIN_BINDING"/>
    <property type="match status" value="1"/>
</dbReference>
<keyword evidence="9" id="KW-0479">Metal-binding</keyword>
<evidence type="ECO:0000256" key="1">
    <source>
        <dbReference type="ARBA" id="ARBA00000012"/>
    </source>
</evidence>
<dbReference type="CDD" id="cd00483">
    <property type="entry name" value="HPPK"/>
    <property type="match status" value="1"/>
</dbReference>
<evidence type="ECO:0000256" key="12">
    <source>
        <dbReference type="ARBA" id="ARBA00022840"/>
    </source>
</evidence>
<comment type="similarity">
    <text evidence="6">Belongs to the isocitrate and isopropylmalate dehydrogenases family.</text>
</comment>
<dbReference type="Gene3D" id="3.20.20.20">
    <property type="entry name" value="Dihydropteroate synthase-like"/>
    <property type="match status" value="1"/>
</dbReference>
<dbReference type="PANTHER" id="PTHR20941:SF1">
    <property type="entry name" value="FOLIC ACID SYNTHESIS PROTEIN FOL1"/>
    <property type="match status" value="1"/>
</dbReference>
<evidence type="ECO:0000259" key="16">
    <source>
        <dbReference type="PROSITE" id="PS50972"/>
    </source>
</evidence>
<feature type="domain" description="Pterin-binding" evidence="16">
    <location>
        <begin position="193"/>
        <end position="461"/>
    </location>
</feature>
<protein>
    <submittedName>
        <fullName evidence="17">Dihydropteroate synthase</fullName>
    </submittedName>
</protein>
<dbReference type="Pfam" id="PF00180">
    <property type="entry name" value="Iso_dh"/>
    <property type="match status" value="1"/>
</dbReference>
<keyword evidence="12" id="KW-0067">ATP-binding</keyword>
<dbReference type="InterPro" id="IPR045031">
    <property type="entry name" value="DHP_synth-like"/>
</dbReference>
<dbReference type="SUPFAM" id="SSF51717">
    <property type="entry name" value="Dihydropteroate synthetase-like"/>
    <property type="match status" value="1"/>
</dbReference>
<dbReference type="GO" id="GO:0046872">
    <property type="term" value="F:metal ion binding"/>
    <property type="evidence" value="ECO:0007669"/>
    <property type="project" value="UniProtKB-KW"/>
</dbReference>
<dbReference type="GO" id="GO:0003848">
    <property type="term" value="F:2-amino-4-hydroxy-6-hydroxymethyldihydropteridine diphosphokinase activity"/>
    <property type="evidence" value="ECO:0007669"/>
    <property type="project" value="UniProtKB-EC"/>
</dbReference>
<dbReference type="Gene3D" id="3.30.70.560">
    <property type="entry name" value="7,8-Dihydro-6-hydroxymethylpterin-pyrophosphokinase HPPK"/>
    <property type="match status" value="1"/>
</dbReference>
<evidence type="ECO:0000256" key="9">
    <source>
        <dbReference type="ARBA" id="ARBA00022723"/>
    </source>
</evidence>
<organism evidence="17 18">
    <name type="scientific">Striga asiatica</name>
    <name type="common">Asiatic witchweed</name>
    <name type="synonym">Buchnera asiatica</name>
    <dbReference type="NCBI Taxonomy" id="4170"/>
    <lineage>
        <taxon>Eukaryota</taxon>
        <taxon>Viridiplantae</taxon>
        <taxon>Streptophyta</taxon>
        <taxon>Embryophyta</taxon>
        <taxon>Tracheophyta</taxon>
        <taxon>Spermatophyta</taxon>
        <taxon>Magnoliopsida</taxon>
        <taxon>eudicotyledons</taxon>
        <taxon>Gunneridae</taxon>
        <taxon>Pentapetalae</taxon>
        <taxon>asterids</taxon>
        <taxon>lamiids</taxon>
        <taxon>Lamiales</taxon>
        <taxon>Orobanchaceae</taxon>
        <taxon>Buchnereae</taxon>
        <taxon>Striga</taxon>
    </lineage>
</organism>
<evidence type="ECO:0000313" key="18">
    <source>
        <dbReference type="Proteomes" id="UP000325081"/>
    </source>
</evidence>
<evidence type="ECO:0000256" key="2">
    <source>
        <dbReference type="ARBA" id="ARBA00000198"/>
    </source>
</evidence>
<evidence type="ECO:0000256" key="14">
    <source>
        <dbReference type="ARBA" id="ARBA00022909"/>
    </source>
</evidence>
<evidence type="ECO:0000256" key="11">
    <source>
        <dbReference type="ARBA" id="ARBA00022777"/>
    </source>
</evidence>
<dbReference type="Pfam" id="PF00809">
    <property type="entry name" value="Pterin_bind"/>
    <property type="match status" value="1"/>
</dbReference>
<comment type="pathway">
    <text evidence="5">Cofactor biosynthesis; tetrahydrofolate biosynthesis; 2-amino-4-hydroxy-6-hydroxymethyl-7,8-dihydropteridine diphosphate from 7,8-dihydroneopterin triphosphate: step 4/4.</text>
</comment>
<proteinExistence type="inferred from homology"/>
<sequence length="566" mass="62718">MVEVNSKEEEVVIALGSNVGNRIRNFEHALQRMRKSGIQITRHACLYETEPAYVIDQPHFLNSAVRANTKLSPQKLLQTLKEIERDMGRTAGIRYGPRPIDLDILFYGDQTVDTDTLRIPHERIWERPFVLGPLTDVLGHDTENDDVARFWHDSSGFSGGIFEAWEKSKSGPGGIMRRVLPVAGELRDWSGKTWVMGVLNVTPDSFSDGGKFVDVKSAVDRSRSMLADGVDIIDIGAQSTRPMAEKLSPEQELSRLIPVLDAVVDLPEIEGKLISVDTFYSEVASEVAKHGANIVNDVSDGRLDPDMHKVVAGLEIPYVAMHMRGDPSTMQNSENLSYVDVCADVARELCECVGEAELSGLPAWRMIVDPGIGFSKNTEQNLDIVNGLKYIRGEIGKKRLAVSRVPLLLGVSRKRFLGEICSQPNAAQRDAATVACVAAGVFGGANIVRVHNVRDNRDAVRVCEAYPIRQTVYMLIFHFLELDIKYFDLGLPHPDATDDNKVTIESAEATLKYNVAIKCATITPDEARVKEFGLKSMWKSPQLVCSSKFQISKKLALMIIRSTDHS</sequence>
<keyword evidence="14" id="KW-0289">Folate biosynthesis</keyword>
<evidence type="ECO:0000313" key="17">
    <source>
        <dbReference type="EMBL" id="GER55843.1"/>
    </source>
</evidence>
<evidence type="ECO:0000256" key="6">
    <source>
        <dbReference type="ARBA" id="ARBA00007769"/>
    </source>
</evidence>
<dbReference type="Proteomes" id="UP000325081">
    <property type="component" value="Unassembled WGS sequence"/>
</dbReference>
<comment type="pathway">
    <text evidence="4">Cofactor biosynthesis; tetrahydrofolate biosynthesis; 7,8-dihydrofolate from 2-amino-4-hydroxy-6-hydroxymethyl-7,8-dihydropteridine diphosphate and 4-aminobenzoate: step 1/2.</text>
</comment>
<evidence type="ECO:0000256" key="13">
    <source>
        <dbReference type="ARBA" id="ARBA00022842"/>
    </source>
</evidence>
<dbReference type="CDD" id="cd00739">
    <property type="entry name" value="DHPS"/>
    <property type="match status" value="1"/>
</dbReference>
<dbReference type="PROSITE" id="PS00793">
    <property type="entry name" value="DHPS_2"/>
    <property type="match status" value="1"/>
</dbReference>
<dbReference type="PANTHER" id="PTHR20941">
    <property type="entry name" value="FOLATE SYNTHESIS PROTEINS"/>
    <property type="match status" value="1"/>
</dbReference>
<evidence type="ECO:0000256" key="8">
    <source>
        <dbReference type="ARBA" id="ARBA00022679"/>
    </source>
</evidence>
<dbReference type="Pfam" id="PF01288">
    <property type="entry name" value="HPPK"/>
    <property type="match status" value="1"/>
</dbReference>
<dbReference type="GO" id="GO:0005524">
    <property type="term" value="F:ATP binding"/>
    <property type="evidence" value="ECO:0007669"/>
    <property type="project" value="UniProtKB-KW"/>
</dbReference>
<accession>A0A5A7RF84</accession>
<evidence type="ECO:0000256" key="4">
    <source>
        <dbReference type="ARBA" id="ARBA00004763"/>
    </source>
</evidence>
<keyword evidence="8" id="KW-0808">Transferase</keyword>
<dbReference type="SUPFAM" id="SSF53659">
    <property type="entry name" value="Isocitrate/Isopropylmalate dehydrogenase-like"/>
    <property type="match status" value="1"/>
</dbReference>
<keyword evidence="15" id="KW-0511">Multifunctional enzyme</keyword>
<evidence type="ECO:0000256" key="7">
    <source>
        <dbReference type="ARBA" id="ARBA00009951"/>
    </source>
</evidence>
<dbReference type="EMBL" id="BKCP01012181">
    <property type="protein sequence ID" value="GER55843.1"/>
    <property type="molecule type" value="Genomic_DNA"/>
</dbReference>
<dbReference type="UniPathway" id="UPA00077">
    <property type="reaction ID" value="UER00155"/>
</dbReference>
<dbReference type="AlphaFoldDB" id="A0A5A7RF84"/>
<dbReference type="InterPro" id="IPR000550">
    <property type="entry name" value="Hppk"/>
</dbReference>
<comment type="catalytic activity">
    <reaction evidence="1">
        <text>(7,8-dihydropterin-6-yl)methyl diphosphate + 4-aminobenzoate = 7,8-dihydropteroate + diphosphate</text>
        <dbReference type="Rhea" id="RHEA:19949"/>
        <dbReference type="ChEBI" id="CHEBI:17836"/>
        <dbReference type="ChEBI" id="CHEBI:17839"/>
        <dbReference type="ChEBI" id="CHEBI:33019"/>
        <dbReference type="ChEBI" id="CHEBI:72950"/>
        <dbReference type="EC" id="2.5.1.15"/>
    </reaction>
</comment>
<evidence type="ECO:0000256" key="10">
    <source>
        <dbReference type="ARBA" id="ARBA00022741"/>
    </source>
</evidence>
<gene>
    <name evidence="17" type="ORF">STAS_33535</name>
</gene>
<keyword evidence="13" id="KW-0460">Magnesium</keyword>
<dbReference type="GO" id="GO:0016301">
    <property type="term" value="F:kinase activity"/>
    <property type="evidence" value="ECO:0007669"/>
    <property type="project" value="UniProtKB-KW"/>
</dbReference>
<name>A0A5A7RF84_STRAF</name>
<evidence type="ECO:0000256" key="3">
    <source>
        <dbReference type="ARBA" id="ARBA00001946"/>
    </source>
</evidence>
<dbReference type="InterPro" id="IPR000489">
    <property type="entry name" value="Pterin-binding_dom"/>
</dbReference>
<dbReference type="GO" id="GO:0046656">
    <property type="term" value="P:folic acid biosynthetic process"/>
    <property type="evidence" value="ECO:0007669"/>
    <property type="project" value="UniProtKB-KW"/>
</dbReference>
<dbReference type="GO" id="GO:0004156">
    <property type="term" value="F:dihydropteroate synthase activity"/>
    <property type="evidence" value="ECO:0007669"/>
    <property type="project" value="UniProtKB-EC"/>
</dbReference>
<dbReference type="InterPro" id="IPR011005">
    <property type="entry name" value="Dihydropteroate_synth-like_sf"/>
</dbReference>
<keyword evidence="10" id="KW-0547">Nucleotide-binding</keyword>
<dbReference type="PROSITE" id="PS00792">
    <property type="entry name" value="DHPS_1"/>
    <property type="match status" value="1"/>
</dbReference>
<dbReference type="InterPro" id="IPR035907">
    <property type="entry name" value="Hppk_sf"/>
</dbReference>
<evidence type="ECO:0000256" key="5">
    <source>
        <dbReference type="ARBA" id="ARBA00005051"/>
    </source>
</evidence>
<comment type="catalytic activity">
    <reaction evidence="2">
        <text>6-hydroxymethyl-7,8-dihydropterin + ATP = (7,8-dihydropterin-6-yl)methyl diphosphate + AMP + H(+)</text>
        <dbReference type="Rhea" id="RHEA:11412"/>
        <dbReference type="ChEBI" id="CHEBI:15378"/>
        <dbReference type="ChEBI" id="CHEBI:30616"/>
        <dbReference type="ChEBI" id="CHEBI:44841"/>
        <dbReference type="ChEBI" id="CHEBI:72950"/>
        <dbReference type="ChEBI" id="CHEBI:456215"/>
        <dbReference type="EC" id="2.7.6.3"/>
    </reaction>
</comment>
<dbReference type="InterPro" id="IPR006390">
    <property type="entry name" value="DHP_synth_dom"/>
</dbReference>
<comment type="caution">
    <text evidence="17">The sequence shown here is derived from an EMBL/GenBank/DDBJ whole genome shotgun (WGS) entry which is preliminary data.</text>
</comment>
<dbReference type="FunFam" id="3.20.20.20:FF:000006">
    <property type="entry name" value="Dihydropteroate synthase"/>
    <property type="match status" value="1"/>
</dbReference>
<dbReference type="GO" id="GO:0046654">
    <property type="term" value="P:tetrahydrofolate biosynthetic process"/>
    <property type="evidence" value="ECO:0007669"/>
    <property type="project" value="UniProtKB-UniPathway"/>
</dbReference>
<dbReference type="Gene3D" id="3.40.718.10">
    <property type="entry name" value="Isopropylmalate Dehydrogenase"/>
    <property type="match status" value="1"/>
</dbReference>
<comment type="cofactor">
    <cofactor evidence="3">
        <name>Mg(2+)</name>
        <dbReference type="ChEBI" id="CHEBI:18420"/>
    </cofactor>
</comment>
<dbReference type="InterPro" id="IPR024084">
    <property type="entry name" value="IsoPropMal-DH-like_dom"/>
</dbReference>
<dbReference type="NCBIfam" id="TIGR01498">
    <property type="entry name" value="folK"/>
    <property type="match status" value="1"/>
</dbReference>
<evidence type="ECO:0000256" key="15">
    <source>
        <dbReference type="ARBA" id="ARBA00023268"/>
    </source>
</evidence>
<keyword evidence="18" id="KW-1185">Reference proteome</keyword>
<dbReference type="NCBIfam" id="TIGR01496">
    <property type="entry name" value="DHPS"/>
    <property type="match status" value="1"/>
</dbReference>
<keyword evidence="11" id="KW-0418">Kinase</keyword>
<comment type="similarity">
    <text evidence="7">In the C-terminal section; belongs to the DHPS family.</text>
</comment>
<reference evidence="18" key="1">
    <citation type="journal article" date="2019" name="Curr. Biol.">
        <title>Genome Sequence of Striga asiatica Provides Insight into the Evolution of Plant Parasitism.</title>
        <authorList>
            <person name="Yoshida S."/>
            <person name="Kim S."/>
            <person name="Wafula E.K."/>
            <person name="Tanskanen J."/>
            <person name="Kim Y.M."/>
            <person name="Honaas L."/>
            <person name="Yang Z."/>
            <person name="Spallek T."/>
            <person name="Conn C.E."/>
            <person name="Ichihashi Y."/>
            <person name="Cheong K."/>
            <person name="Cui S."/>
            <person name="Der J.P."/>
            <person name="Gundlach H."/>
            <person name="Jiao Y."/>
            <person name="Hori C."/>
            <person name="Ishida J.K."/>
            <person name="Kasahara H."/>
            <person name="Kiba T."/>
            <person name="Kim M.S."/>
            <person name="Koo N."/>
            <person name="Laohavisit A."/>
            <person name="Lee Y.H."/>
            <person name="Lumba S."/>
            <person name="McCourt P."/>
            <person name="Mortimer J.C."/>
            <person name="Mutuku J.M."/>
            <person name="Nomura T."/>
            <person name="Sasaki-Sekimoto Y."/>
            <person name="Seto Y."/>
            <person name="Wang Y."/>
            <person name="Wakatake T."/>
            <person name="Sakakibara H."/>
            <person name="Demura T."/>
            <person name="Yamaguchi S."/>
            <person name="Yoneyama K."/>
            <person name="Manabe R.I."/>
            <person name="Nelson D.C."/>
            <person name="Schulman A.H."/>
            <person name="Timko M.P."/>
            <person name="dePamphilis C.W."/>
            <person name="Choi D."/>
            <person name="Shirasu K."/>
        </authorList>
    </citation>
    <scope>NUCLEOTIDE SEQUENCE [LARGE SCALE GENOMIC DNA]</scope>
    <source>
        <strain evidence="18">cv. UVA1</strain>
    </source>
</reference>
<dbReference type="PROSITE" id="PS00794">
    <property type="entry name" value="HPPK"/>
    <property type="match status" value="1"/>
</dbReference>
<dbReference type="SUPFAM" id="SSF55083">
    <property type="entry name" value="6-hydroxymethyl-7,8-dihydropterin pyrophosphokinase, HPPK"/>
    <property type="match status" value="1"/>
</dbReference>